<reference evidence="2 3" key="1">
    <citation type="submission" date="2017-04" db="EMBL/GenBank/DDBJ databases">
        <title>Comparative genome analysis of Subtercola boreus.</title>
        <authorList>
            <person name="Cho Y.-J."/>
            <person name="Cho A."/>
            <person name="Kim O.-S."/>
            <person name="Lee J.-I."/>
        </authorList>
    </citation>
    <scope>NUCLEOTIDE SEQUENCE [LARGE SCALE GENOMIC DNA]</scope>
    <source>
        <strain evidence="2 3">P27444</strain>
    </source>
</reference>
<dbReference type="EMBL" id="NBXA01000051">
    <property type="protein sequence ID" value="RFA06750.1"/>
    <property type="molecule type" value="Genomic_DNA"/>
</dbReference>
<keyword evidence="1" id="KW-0472">Membrane</keyword>
<sequence>MRNISVGLYILSVVLLLTVVLDDSVDSTTKTLLIAAAALIGSLLFALLSRVRPRRRELHEEALQEKNLNKSDDLDKMLREIG</sequence>
<evidence type="ECO:0000256" key="1">
    <source>
        <dbReference type="SAM" id="Phobius"/>
    </source>
</evidence>
<keyword evidence="1" id="KW-0812">Transmembrane</keyword>
<accession>A0A3E0VBK9</accession>
<gene>
    <name evidence="2" type="ORF">B7R21_18645</name>
</gene>
<evidence type="ECO:0000313" key="3">
    <source>
        <dbReference type="Proteomes" id="UP000256709"/>
    </source>
</evidence>
<comment type="caution">
    <text evidence="2">The sequence shown here is derived from an EMBL/GenBank/DDBJ whole genome shotgun (WGS) entry which is preliminary data.</text>
</comment>
<proteinExistence type="predicted"/>
<dbReference type="Proteomes" id="UP000256709">
    <property type="component" value="Unassembled WGS sequence"/>
</dbReference>
<organism evidence="2 3">
    <name type="scientific">Subtercola boreus</name>
    <dbReference type="NCBI Taxonomy" id="120213"/>
    <lineage>
        <taxon>Bacteria</taxon>
        <taxon>Bacillati</taxon>
        <taxon>Actinomycetota</taxon>
        <taxon>Actinomycetes</taxon>
        <taxon>Micrococcales</taxon>
        <taxon>Microbacteriaceae</taxon>
        <taxon>Subtercola</taxon>
    </lineage>
</organism>
<keyword evidence="1" id="KW-1133">Transmembrane helix</keyword>
<evidence type="ECO:0000313" key="2">
    <source>
        <dbReference type="EMBL" id="RFA06750.1"/>
    </source>
</evidence>
<feature type="transmembrane region" description="Helical" evidence="1">
    <location>
        <begin position="32"/>
        <end position="49"/>
    </location>
</feature>
<name>A0A3E0VBK9_9MICO</name>
<dbReference type="AlphaFoldDB" id="A0A3E0VBK9"/>
<protein>
    <submittedName>
        <fullName evidence="2">Uncharacterized protein</fullName>
    </submittedName>
</protein>